<dbReference type="InterPro" id="IPR002495">
    <property type="entry name" value="Glyco_trans_8"/>
</dbReference>
<gene>
    <name evidence="7" type="ORF">KI387_019957</name>
</gene>
<dbReference type="InterPro" id="IPR050748">
    <property type="entry name" value="Glycosyltrans_8_dom-fam"/>
</dbReference>
<proteinExistence type="inferred from homology"/>
<keyword evidence="5" id="KW-0479">Metal-binding</keyword>
<dbReference type="PANTHER" id="PTHR13778:SF47">
    <property type="entry name" value="LIPOPOLYSACCHARIDE 1,3-GALACTOSYLTRANSFERASE"/>
    <property type="match status" value="1"/>
</dbReference>
<dbReference type="Gene3D" id="3.90.550.10">
    <property type="entry name" value="Spore Coat Polysaccharide Biosynthesis Protein SpsA, Chain A"/>
    <property type="match status" value="1"/>
</dbReference>
<organism evidence="7 8">
    <name type="scientific">Taxus chinensis</name>
    <name type="common">Chinese yew</name>
    <name type="synonym">Taxus wallichiana var. chinensis</name>
    <dbReference type="NCBI Taxonomy" id="29808"/>
    <lineage>
        <taxon>Eukaryota</taxon>
        <taxon>Viridiplantae</taxon>
        <taxon>Streptophyta</taxon>
        <taxon>Embryophyta</taxon>
        <taxon>Tracheophyta</taxon>
        <taxon>Spermatophyta</taxon>
        <taxon>Pinopsida</taxon>
        <taxon>Pinidae</taxon>
        <taxon>Conifers II</taxon>
        <taxon>Cupressales</taxon>
        <taxon>Taxaceae</taxon>
        <taxon>Taxus</taxon>
    </lineage>
</organism>
<dbReference type="SUPFAM" id="SSF53448">
    <property type="entry name" value="Nucleotide-diphospho-sugar transferases"/>
    <property type="match status" value="1"/>
</dbReference>
<evidence type="ECO:0000313" key="7">
    <source>
        <dbReference type="EMBL" id="KAH9318188.1"/>
    </source>
</evidence>
<evidence type="ECO:0000256" key="1">
    <source>
        <dbReference type="ARBA" id="ARBA00004877"/>
    </source>
</evidence>
<evidence type="ECO:0000256" key="3">
    <source>
        <dbReference type="ARBA" id="ARBA00022676"/>
    </source>
</evidence>
<comment type="pathway">
    <text evidence="1">Glycan metabolism; pectin biosynthesis.</text>
</comment>
<dbReference type="Proteomes" id="UP000824469">
    <property type="component" value="Unassembled WGS sequence"/>
</dbReference>
<name>A0AA38GAZ0_TAXCH</name>
<dbReference type="AlphaFoldDB" id="A0AA38GAZ0"/>
<reference evidence="7 8" key="1">
    <citation type="journal article" date="2021" name="Nat. Plants">
        <title>The Taxus genome provides insights into paclitaxel biosynthesis.</title>
        <authorList>
            <person name="Xiong X."/>
            <person name="Gou J."/>
            <person name="Liao Q."/>
            <person name="Li Y."/>
            <person name="Zhou Q."/>
            <person name="Bi G."/>
            <person name="Li C."/>
            <person name="Du R."/>
            <person name="Wang X."/>
            <person name="Sun T."/>
            <person name="Guo L."/>
            <person name="Liang H."/>
            <person name="Lu P."/>
            <person name="Wu Y."/>
            <person name="Zhang Z."/>
            <person name="Ro D.K."/>
            <person name="Shang Y."/>
            <person name="Huang S."/>
            <person name="Yan J."/>
        </authorList>
    </citation>
    <scope>NUCLEOTIDE SEQUENCE [LARGE SCALE GENOMIC DNA]</scope>
    <source>
        <strain evidence="7">Ta-2019</strain>
    </source>
</reference>
<dbReference type="EC" id="2.4.1.-" evidence="6"/>
<dbReference type="EMBL" id="JAHRHJ020000004">
    <property type="protein sequence ID" value="KAH9318188.1"/>
    <property type="molecule type" value="Genomic_DNA"/>
</dbReference>
<evidence type="ECO:0000256" key="4">
    <source>
        <dbReference type="ARBA" id="ARBA00022679"/>
    </source>
</evidence>
<keyword evidence="3" id="KW-0328">Glycosyltransferase</keyword>
<evidence type="ECO:0000313" key="8">
    <source>
        <dbReference type="Proteomes" id="UP000824469"/>
    </source>
</evidence>
<sequence length="222" mass="25312">ANENSTNVSTHAGALEIVNIFSWIDDLDIRPLAVLVNSTISNSRYPGNIHFHFFLPDGLEEEHSHHKLKALFPRPNIVVHGHNVIREKVKSMSDDDYSTSNLAHVLAFYIPRIYQNIGRFIYLAPDVVVKDKVEDLFQVDFKSFSLAAVEDCSQNFGTYKNFEVINAIQRSGARPWVAQVPYEKNTCILDLSVLLVNADNLAKENIIETMKWWRKVLRAEGE</sequence>
<accession>A0AA38GAZ0</accession>
<evidence type="ECO:0000256" key="2">
    <source>
        <dbReference type="ARBA" id="ARBA00006351"/>
    </source>
</evidence>
<comment type="caution">
    <text evidence="7">The sequence shown here is derived from an EMBL/GenBank/DDBJ whole genome shotgun (WGS) entry which is preliminary data.</text>
</comment>
<dbReference type="Pfam" id="PF01501">
    <property type="entry name" value="Glyco_transf_8"/>
    <property type="match status" value="1"/>
</dbReference>
<feature type="non-terminal residue" evidence="7">
    <location>
        <position position="1"/>
    </location>
</feature>
<protein>
    <recommendedName>
        <fullName evidence="6">Hexosyltransferase</fullName>
        <ecNumber evidence="6">2.4.1.-</ecNumber>
    </recommendedName>
</protein>
<dbReference type="GO" id="GO:0016757">
    <property type="term" value="F:glycosyltransferase activity"/>
    <property type="evidence" value="ECO:0007669"/>
    <property type="project" value="UniProtKB-KW"/>
</dbReference>
<dbReference type="InterPro" id="IPR029044">
    <property type="entry name" value="Nucleotide-diphossugar_trans"/>
</dbReference>
<evidence type="ECO:0000256" key="6">
    <source>
        <dbReference type="RuleBase" id="RU362027"/>
    </source>
</evidence>
<comment type="similarity">
    <text evidence="2 6">Belongs to the glycosyltransferase 8 family.</text>
</comment>
<keyword evidence="8" id="KW-1185">Reference proteome</keyword>
<keyword evidence="4" id="KW-0808">Transferase</keyword>
<dbReference type="GO" id="GO:0046872">
    <property type="term" value="F:metal ion binding"/>
    <property type="evidence" value="ECO:0007669"/>
    <property type="project" value="UniProtKB-KW"/>
</dbReference>
<feature type="non-terminal residue" evidence="7">
    <location>
        <position position="222"/>
    </location>
</feature>
<dbReference type="PANTHER" id="PTHR13778">
    <property type="entry name" value="GLYCOSYLTRANSFERASE 8 DOMAIN-CONTAINING PROTEIN"/>
    <property type="match status" value="1"/>
</dbReference>
<evidence type="ECO:0000256" key="5">
    <source>
        <dbReference type="ARBA" id="ARBA00022723"/>
    </source>
</evidence>
<dbReference type="GO" id="GO:0005794">
    <property type="term" value="C:Golgi apparatus"/>
    <property type="evidence" value="ECO:0007669"/>
    <property type="project" value="TreeGrafter"/>
</dbReference>